<comment type="caution">
    <text evidence="2">The sequence shown here is derived from an EMBL/GenBank/DDBJ whole genome shotgun (WGS) entry which is preliminary data.</text>
</comment>
<accession>A0A853CI24</accession>
<evidence type="ECO:0000256" key="1">
    <source>
        <dbReference type="SAM" id="Phobius"/>
    </source>
</evidence>
<proteinExistence type="predicted"/>
<evidence type="ECO:0000313" key="2">
    <source>
        <dbReference type="EMBL" id="NYJ06609.1"/>
    </source>
</evidence>
<feature type="transmembrane region" description="Helical" evidence="1">
    <location>
        <begin position="20"/>
        <end position="38"/>
    </location>
</feature>
<organism evidence="2 3">
    <name type="scientific">Petropleomorpha daqingensis</name>
    <dbReference type="NCBI Taxonomy" id="2026353"/>
    <lineage>
        <taxon>Bacteria</taxon>
        <taxon>Bacillati</taxon>
        <taxon>Actinomycetota</taxon>
        <taxon>Actinomycetes</taxon>
        <taxon>Geodermatophilales</taxon>
        <taxon>Geodermatophilaceae</taxon>
        <taxon>Petropleomorpha</taxon>
    </lineage>
</organism>
<feature type="transmembrane region" description="Helical" evidence="1">
    <location>
        <begin position="91"/>
        <end position="113"/>
    </location>
</feature>
<keyword evidence="1" id="KW-0472">Membrane</keyword>
<dbReference type="Proteomes" id="UP000541969">
    <property type="component" value="Unassembled WGS sequence"/>
</dbReference>
<protein>
    <submittedName>
        <fullName evidence="2">Putative metal-binding membrane protein</fullName>
    </submittedName>
</protein>
<evidence type="ECO:0000313" key="3">
    <source>
        <dbReference type="Proteomes" id="UP000541969"/>
    </source>
</evidence>
<feature type="transmembrane region" description="Helical" evidence="1">
    <location>
        <begin position="50"/>
        <end position="70"/>
    </location>
</feature>
<dbReference type="InterPro" id="IPR018688">
    <property type="entry name" value="PpoB2-like"/>
</dbReference>
<dbReference type="AlphaFoldDB" id="A0A853CI24"/>
<feature type="transmembrane region" description="Helical" evidence="1">
    <location>
        <begin position="166"/>
        <end position="188"/>
    </location>
</feature>
<reference evidence="2 3" key="1">
    <citation type="submission" date="2020-07" db="EMBL/GenBank/DDBJ databases">
        <title>Sequencing the genomes of 1000 actinobacteria strains.</title>
        <authorList>
            <person name="Klenk H.-P."/>
        </authorList>
    </citation>
    <scope>NUCLEOTIDE SEQUENCE [LARGE SCALE GENOMIC DNA]</scope>
    <source>
        <strain evidence="2 3">DSM 104001</strain>
    </source>
</reference>
<feature type="transmembrane region" description="Helical" evidence="1">
    <location>
        <begin position="119"/>
        <end position="138"/>
    </location>
</feature>
<name>A0A853CI24_9ACTN</name>
<dbReference type="RefSeq" id="WP_179717841.1">
    <property type="nucleotide sequence ID" value="NZ_JACBZT010000001.1"/>
</dbReference>
<keyword evidence="1" id="KW-1133">Transmembrane helix</keyword>
<sequence length="238" mass="24625">MTGAAVAGRVPVAVPRPERWLYAVAGAGWLGLLALGTVEVLQGHADHGAVGVHALGGLAMVAVMAPLVAPNVRYAAIRSPAQVRGRVSVEVASGWALVWLVVAAVLVAGAWLATVTLGVLGAVALAAAVAVGWQHSALKRRSLTRCHRVVAPPLDRDRSRRTSRRFGVRLGLDCALSCWPLMALMAVAGHNPLIAASAVGVAWYERRRRPHHDPGTAETSLAIVAIGATACVLAVLGA</sequence>
<dbReference type="Pfam" id="PF09948">
    <property type="entry name" value="PpoB2"/>
    <property type="match status" value="1"/>
</dbReference>
<feature type="transmembrane region" description="Helical" evidence="1">
    <location>
        <begin position="219"/>
        <end position="237"/>
    </location>
</feature>
<keyword evidence="1" id="KW-0812">Transmembrane</keyword>
<gene>
    <name evidence="2" type="ORF">GGQ55_002887</name>
</gene>
<dbReference type="EMBL" id="JACBZT010000001">
    <property type="protein sequence ID" value="NYJ06609.1"/>
    <property type="molecule type" value="Genomic_DNA"/>
</dbReference>
<keyword evidence="3" id="KW-1185">Reference proteome</keyword>